<evidence type="ECO:0000313" key="18">
    <source>
        <dbReference type="Proteomes" id="UP000505377"/>
    </source>
</evidence>
<feature type="binding site" description="type 1 copper site" evidence="12">
    <location>
        <position position="205"/>
    </location>
    <ligand>
        <name>Cu cation</name>
        <dbReference type="ChEBI" id="CHEBI:23378"/>
        <label>1</label>
    </ligand>
</feature>
<evidence type="ECO:0000256" key="10">
    <source>
        <dbReference type="ARBA" id="ARBA00023008"/>
    </source>
</evidence>
<evidence type="ECO:0000256" key="7">
    <source>
        <dbReference type="ARBA" id="ARBA00022723"/>
    </source>
</evidence>
<name>A0A6M6JMS1_9PSEU</name>
<keyword evidence="14" id="KW-0732">Signal</keyword>
<dbReference type="EMBL" id="CP053564">
    <property type="protein sequence ID" value="QJY47912.1"/>
    <property type="molecule type" value="Genomic_DNA"/>
</dbReference>
<dbReference type="Pfam" id="PF07731">
    <property type="entry name" value="Cu-oxidase_2"/>
    <property type="match status" value="1"/>
</dbReference>
<feature type="binding site" description="type 1 copper site" evidence="12">
    <location>
        <position position="152"/>
    </location>
    <ligand>
        <name>Cu cation</name>
        <dbReference type="ChEBI" id="CHEBI:23378"/>
        <label>1</label>
    </ligand>
</feature>
<dbReference type="InterPro" id="IPR008972">
    <property type="entry name" value="Cupredoxin"/>
</dbReference>
<sequence length="351" mass="38276">MTSRRRFLAGAGGVALAALPLRASADTPPDHHSPPEPGGGAGSGGGHSAMGGANGATFRGGAGVDHAANGFDPRTLLREFDYGTVSTENGRTVRDWTIRAEDRDIEVAPGVVFPAWTFNGSIPGPTLRATAGDLMRVRFVNDSEHPHTMHFHGIHPAEMDGVPMVGRGIISPGEEFTYTFDAEPFGLHLYHCHVGPLAEHIARGMYGTFIVDPPGGRPPADEMIMVQHGYNTTFDGEGNQLYAVNGIPFVYMNDPIQVRRGELVRIYLVNILEYDPINSFHLHGNFFDYYPTGTRLEPSEFTDTVIQAQGQRGICEIRFPYPGKFMFHAHKSEFADLGWMGFFDVVDGAES</sequence>
<keyword evidence="7 12" id="KW-0479">Metal-binding</keyword>
<keyword evidence="8" id="KW-0677">Repeat</keyword>
<dbReference type="EC" id="1.7.2.1" evidence="5"/>
<dbReference type="Proteomes" id="UP000505377">
    <property type="component" value="Chromosome"/>
</dbReference>
<dbReference type="Pfam" id="PF07732">
    <property type="entry name" value="Cu-oxidase_3"/>
    <property type="match status" value="1"/>
</dbReference>
<feature type="domain" description="Plastocyanin-like" evidence="15">
    <location>
        <begin position="238"/>
        <end position="346"/>
    </location>
</feature>
<evidence type="ECO:0000256" key="6">
    <source>
        <dbReference type="ARBA" id="ARBA00017290"/>
    </source>
</evidence>
<dbReference type="InterPro" id="IPR011707">
    <property type="entry name" value="Cu-oxidase-like_N"/>
</dbReference>
<dbReference type="InterPro" id="IPR006311">
    <property type="entry name" value="TAT_signal"/>
</dbReference>
<evidence type="ECO:0000256" key="14">
    <source>
        <dbReference type="SAM" id="SignalP"/>
    </source>
</evidence>
<dbReference type="PANTHER" id="PTHR11709:SF394">
    <property type="entry name" value="FI03373P-RELATED"/>
    <property type="match status" value="1"/>
</dbReference>
<feature type="region of interest" description="Disordered" evidence="13">
    <location>
        <begin position="24"/>
        <end position="57"/>
    </location>
</feature>
<evidence type="ECO:0000256" key="13">
    <source>
        <dbReference type="SAM" id="MobiDB-lite"/>
    </source>
</evidence>
<accession>A0A6M6JMS1</accession>
<evidence type="ECO:0000256" key="8">
    <source>
        <dbReference type="ARBA" id="ARBA00022737"/>
    </source>
</evidence>
<evidence type="ECO:0000259" key="15">
    <source>
        <dbReference type="Pfam" id="PF07731"/>
    </source>
</evidence>
<dbReference type="GO" id="GO:0050421">
    <property type="term" value="F:nitrite reductase (NO-forming) activity"/>
    <property type="evidence" value="ECO:0007669"/>
    <property type="project" value="UniProtKB-EC"/>
</dbReference>
<evidence type="ECO:0000256" key="1">
    <source>
        <dbReference type="ARBA" id="ARBA00001960"/>
    </source>
</evidence>
<dbReference type="InterPro" id="IPR001287">
    <property type="entry name" value="NO2-reductase_Cu"/>
</dbReference>
<feature type="chain" id="PRO_5026910862" description="Copper-containing nitrite reductase" evidence="14">
    <location>
        <begin position="26"/>
        <end position="351"/>
    </location>
</feature>
<protein>
    <recommendedName>
        <fullName evidence="6">Copper-containing nitrite reductase</fullName>
        <ecNumber evidence="5">1.7.2.1</ecNumber>
    </recommendedName>
</protein>
<dbReference type="PROSITE" id="PS51318">
    <property type="entry name" value="TAT"/>
    <property type="match status" value="1"/>
</dbReference>
<organism evidence="17 18">
    <name type="scientific">Pseudonocardia broussonetiae</name>
    <dbReference type="NCBI Taxonomy" id="2736640"/>
    <lineage>
        <taxon>Bacteria</taxon>
        <taxon>Bacillati</taxon>
        <taxon>Actinomycetota</taxon>
        <taxon>Actinomycetes</taxon>
        <taxon>Pseudonocardiales</taxon>
        <taxon>Pseudonocardiaceae</taxon>
        <taxon>Pseudonocardia</taxon>
    </lineage>
</organism>
<feature type="compositionally biased region" description="Gly residues" evidence="13">
    <location>
        <begin position="38"/>
        <end position="57"/>
    </location>
</feature>
<keyword evidence="18" id="KW-1185">Reference proteome</keyword>
<dbReference type="KEGG" id="pbro:HOP40_20655"/>
<dbReference type="CDD" id="cd11024">
    <property type="entry name" value="CuRO_1_2DMCO_NIR_like"/>
    <property type="match status" value="1"/>
</dbReference>
<feature type="signal peptide" evidence="14">
    <location>
        <begin position="1"/>
        <end position="25"/>
    </location>
</feature>
<dbReference type="InterPro" id="IPR045087">
    <property type="entry name" value="Cu-oxidase_fam"/>
</dbReference>
<proteinExistence type="inferred from homology"/>
<comment type="subunit">
    <text evidence="4">Homotrimer.</text>
</comment>
<dbReference type="Gene3D" id="2.60.40.420">
    <property type="entry name" value="Cupredoxins - blue copper proteins"/>
    <property type="match status" value="2"/>
</dbReference>
<evidence type="ECO:0000256" key="11">
    <source>
        <dbReference type="ARBA" id="ARBA00049340"/>
    </source>
</evidence>
<dbReference type="AlphaFoldDB" id="A0A6M6JMS1"/>
<evidence type="ECO:0000313" key="17">
    <source>
        <dbReference type="EMBL" id="QJY47912.1"/>
    </source>
</evidence>
<reference evidence="17 18" key="1">
    <citation type="submission" date="2020-05" db="EMBL/GenBank/DDBJ databases">
        <authorList>
            <person name="Mo P."/>
        </authorList>
    </citation>
    <scope>NUCLEOTIDE SEQUENCE [LARGE SCALE GENOMIC DNA]</scope>
    <source>
        <strain evidence="17 18">Gen01</strain>
    </source>
</reference>
<dbReference type="GO" id="GO:0005507">
    <property type="term" value="F:copper ion binding"/>
    <property type="evidence" value="ECO:0007669"/>
    <property type="project" value="InterPro"/>
</dbReference>
<comment type="cofactor">
    <cofactor evidence="1 12">
        <name>Cu(+)</name>
        <dbReference type="ChEBI" id="CHEBI:49552"/>
    </cofactor>
</comment>
<evidence type="ECO:0000256" key="12">
    <source>
        <dbReference type="PIRSR" id="PIRSR601287-1"/>
    </source>
</evidence>
<dbReference type="InterPro" id="IPR011706">
    <property type="entry name" value="Cu-oxidase_C"/>
</dbReference>
<keyword evidence="9" id="KW-0560">Oxidoreductase</keyword>
<feature type="binding site" description="type 1 copper site" evidence="12">
    <location>
        <position position="191"/>
    </location>
    <ligand>
        <name>Cu cation</name>
        <dbReference type="ChEBI" id="CHEBI:23378"/>
        <label>1</label>
    </ligand>
</feature>
<feature type="binding site" description="type 1 copper site" evidence="12">
    <location>
        <position position="192"/>
    </location>
    <ligand>
        <name>Cu cation</name>
        <dbReference type="ChEBI" id="CHEBI:23378"/>
        <label>1</label>
    </ligand>
</feature>
<feature type="binding site" description="type 1 copper site" evidence="12">
    <location>
        <position position="200"/>
    </location>
    <ligand>
        <name>Cu cation</name>
        <dbReference type="ChEBI" id="CHEBI:23378"/>
        <label>1</label>
    </ligand>
</feature>
<dbReference type="PANTHER" id="PTHR11709">
    <property type="entry name" value="MULTI-COPPER OXIDASE"/>
    <property type="match status" value="1"/>
</dbReference>
<evidence type="ECO:0000259" key="16">
    <source>
        <dbReference type="Pfam" id="PF07732"/>
    </source>
</evidence>
<comment type="cofactor">
    <cofactor evidence="2 12">
        <name>Cu(2+)</name>
        <dbReference type="ChEBI" id="CHEBI:29036"/>
    </cofactor>
</comment>
<evidence type="ECO:0000256" key="5">
    <source>
        <dbReference type="ARBA" id="ARBA00011882"/>
    </source>
</evidence>
<feature type="binding site" description="type 1 copper site" evidence="12">
    <location>
        <position position="147"/>
    </location>
    <ligand>
        <name>Cu cation</name>
        <dbReference type="ChEBI" id="CHEBI:23378"/>
        <label>1</label>
    </ligand>
</feature>
<comment type="catalytic activity">
    <reaction evidence="11">
        <text>nitric oxide + Fe(III)-[cytochrome c] + H2O = Fe(II)-[cytochrome c] + nitrite + 2 H(+)</text>
        <dbReference type="Rhea" id="RHEA:15233"/>
        <dbReference type="Rhea" id="RHEA-COMP:10350"/>
        <dbReference type="Rhea" id="RHEA-COMP:14399"/>
        <dbReference type="ChEBI" id="CHEBI:15377"/>
        <dbReference type="ChEBI" id="CHEBI:15378"/>
        <dbReference type="ChEBI" id="CHEBI:16301"/>
        <dbReference type="ChEBI" id="CHEBI:16480"/>
        <dbReference type="ChEBI" id="CHEBI:29033"/>
        <dbReference type="ChEBI" id="CHEBI:29034"/>
        <dbReference type="EC" id="1.7.2.1"/>
    </reaction>
</comment>
<dbReference type="SUPFAM" id="SSF49503">
    <property type="entry name" value="Cupredoxins"/>
    <property type="match status" value="2"/>
</dbReference>
<evidence type="ECO:0000256" key="3">
    <source>
        <dbReference type="ARBA" id="ARBA00010609"/>
    </source>
</evidence>
<evidence type="ECO:0000256" key="4">
    <source>
        <dbReference type="ARBA" id="ARBA00011233"/>
    </source>
</evidence>
<feature type="binding site" description="type 1 copper site" evidence="12">
    <location>
        <position position="330"/>
    </location>
    <ligand>
        <name>Cu cation</name>
        <dbReference type="ChEBI" id="CHEBI:23378"/>
        <label>1</label>
    </ligand>
</feature>
<evidence type="ECO:0000256" key="2">
    <source>
        <dbReference type="ARBA" id="ARBA00001973"/>
    </source>
</evidence>
<feature type="domain" description="Plastocyanin-like" evidence="16">
    <location>
        <begin position="110"/>
        <end position="214"/>
    </location>
</feature>
<evidence type="ECO:0000256" key="9">
    <source>
        <dbReference type="ARBA" id="ARBA00023002"/>
    </source>
</evidence>
<keyword evidence="10 12" id="KW-0186">Copper</keyword>
<gene>
    <name evidence="17" type="ORF">HOP40_20655</name>
</gene>
<comment type="similarity">
    <text evidence="3">Belongs to the multicopper oxidase family.</text>
</comment>
<dbReference type="PRINTS" id="PR00695">
    <property type="entry name" value="CUNO2RDTASE"/>
</dbReference>